<dbReference type="Proteomes" id="UP000001542">
    <property type="component" value="Unassembled WGS sequence"/>
</dbReference>
<evidence type="ECO:0000313" key="2">
    <source>
        <dbReference type="Proteomes" id="UP000001542"/>
    </source>
</evidence>
<dbReference type="VEuPathDB" id="TrichDB:TVAGG3_0289320"/>
<proteinExistence type="predicted"/>
<dbReference type="InParanoid" id="A2DNV7"/>
<organism evidence="1 2">
    <name type="scientific">Trichomonas vaginalis (strain ATCC PRA-98 / G3)</name>
    <dbReference type="NCBI Taxonomy" id="412133"/>
    <lineage>
        <taxon>Eukaryota</taxon>
        <taxon>Metamonada</taxon>
        <taxon>Parabasalia</taxon>
        <taxon>Trichomonadida</taxon>
        <taxon>Trichomonadidae</taxon>
        <taxon>Trichomonas</taxon>
    </lineage>
</organism>
<dbReference type="VEuPathDB" id="TrichDB:TVAG_225780"/>
<dbReference type="KEGG" id="tva:5463455"/>
<evidence type="ECO:0000313" key="1">
    <source>
        <dbReference type="EMBL" id="EAY17952.1"/>
    </source>
</evidence>
<accession>A2DNV7</accession>
<dbReference type="AlphaFoldDB" id="A2DNV7"/>
<reference evidence="1" key="2">
    <citation type="journal article" date="2007" name="Science">
        <title>Draft genome sequence of the sexually transmitted pathogen Trichomonas vaginalis.</title>
        <authorList>
            <person name="Carlton J.M."/>
            <person name="Hirt R.P."/>
            <person name="Silva J.C."/>
            <person name="Delcher A.L."/>
            <person name="Schatz M."/>
            <person name="Zhao Q."/>
            <person name="Wortman J.R."/>
            <person name="Bidwell S.L."/>
            <person name="Alsmark U.C.M."/>
            <person name="Besteiro S."/>
            <person name="Sicheritz-Ponten T."/>
            <person name="Noel C.J."/>
            <person name="Dacks J.B."/>
            <person name="Foster P.G."/>
            <person name="Simillion C."/>
            <person name="Van de Peer Y."/>
            <person name="Miranda-Saavedra D."/>
            <person name="Barton G.J."/>
            <person name="Westrop G.D."/>
            <person name="Mueller S."/>
            <person name="Dessi D."/>
            <person name="Fiori P.L."/>
            <person name="Ren Q."/>
            <person name="Paulsen I."/>
            <person name="Zhang H."/>
            <person name="Bastida-Corcuera F.D."/>
            <person name="Simoes-Barbosa A."/>
            <person name="Brown M.T."/>
            <person name="Hayes R.D."/>
            <person name="Mukherjee M."/>
            <person name="Okumura C.Y."/>
            <person name="Schneider R."/>
            <person name="Smith A.J."/>
            <person name="Vanacova S."/>
            <person name="Villalvazo M."/>
            <person name="Haas B.J."/>
            <person name="Pertea M."/>
            <person name="Feldblyum T.V."/>
            <person name="Utterback T.R."/>
            <person name="Shu C.L."/>
            <person name="Osoegawa K."/>
            <person name="de Jong P.J."/>
            <person name="Hrdy I."/>
            <person name="Horvathova L."/>
            <person name="Zubacova Z."/>
            <person name="Dolezal P."/>
            <person name="Malik S.B."/>
            <person name="Logsdon J.M. Jr."/>
            <person name="Henze K."/>
            <person name="Gupta A."/>
            <person name="Wang C.C."/>
            <person name="Dunne R.L."/>
            <person name="Upcroft J.A."/>
            <person name="Upcroft P."/>
            <person name="White O."/>
            <person name="Salzberg S.L."/>
            <person name="Tang P."/>
            <person name="Chiu C.-H."/>
            <person name="Lee Y.-S."/>
            <person name="Embley T.M."/>
            <person name="Coombs G.H."/>
            <person name="Mottram J.C."/>
            <person name="Tachezy J."/>
            <person name="Fraser-Liggett C.M."/>
            <person name="Johnson P.J."/>
        </authorList>
    </citation>
    <scope>NUCLEOTIDE SEQUENCE [LARGE SCALE GENOMIC DNA]</scope>
    <source>
        <strain evidence="1">G3</strain>
    </source>
</reference>
<sequence length="161" mass="18980">MYIDCDDDSLWSALQFFEFCTSNDFLRKDALYTVKIWDFSEVVDRFLSCEFEAKIHLIVIISNIIQYRGYDMAKVAIKCDILNVISSFIPDHIRYALNVLDALIEKYAEHDQGKTIYDLISKTSIIKELEDATEENDNDEEFEMIINFVIRFNNFANKWVE</sequence>
<gene>
    <name evidence="1" type="ORF">TVAG_225780</name>
</gene>
<name>A2DNV7_TRIV3</name>
<dbReference type="RefSeq" id="XP_001578938.1">
    <property type="nucleotide sequence ID" value="XM_001578888.1"/>
</dbReference>
<dbReference type="SMR" id="A2DNV7"/>
<reference evidence="1" key="1">
    <citation type="submission" date="2006-10" db="EMBL/GenBank/DDBJ databases">
        <authorList>
            <person name="Amadeo P."/>
            <person name="Zhao Q."/>
            <person name="Wortman J."/>
            <person name="Fraser-Liggett C."/>
            <person name="Carlton J."/>
        </authorList>
    </citation>
    <scope>NUCLEOTIDE SEQUENCE</scope>
    <source>
        <strain evidence="1">G3</strain>
    </source>
</reference>
<protein>
    <submittedName>
        <fullName evidence="1">Uncharacterized protein</fullName>
    </submittedName>
</protein>
<keyword evidence="2" id="KW-1185">Reference proteome</keyword>
<dbReference type="EMBL" id="DS113224">
    <property type="protein sequence ID" value="EAY17952.1"/>
    <property type="molecule type" value="Genomic_DNA"/>
</dbReference>